<feature type="coiled-coil region" evidence="1">
    <location>
        <begin position="94"/>
        <end position="134"/>
    </location>
</feature>
<protein>
    <recommendedName>
        <fullName evidence="4">DUF2992 family protein</fullName>
    </recommendedName>
</protein>
<dbReference type="RefSeq" id="WP_042410549.1">
    <property type="nucleotide sequence ID" value="NZ_BAWO01000048.1"/>
</dbReference>
<keyword evidence="1" id="KW-0175">Coiled coil</keyword>
<proteinExistence type="predicted"/>
<dbReference type="OrthoDB" id="4570726at2"/>
<dbReference type="InterPro" id="IPR016787">
    <property type="entry name" value="UCP021328"/>
</dbReference>
<dbReference type="EMBL" id="BAWO01000048">
    <property type="protein sequence ID" value="GAJ40653.1"/>
    <property type="molecule type" value="Genomic_DNA"/>
</dbReference>
<dbReference type="PIRSF" id="PIRSF021328">
    <property type="entry name" value="UCP021328"/>
    <property type="match status" value="1"/>
</dbReference>
<dbReference type="Proteomes" id="UP000023561">
    <property type="component" value="Unassembled WGS sequence"/>
</dbReference>
<evidence type="ECO:0000313" key="3">
    <source>
        <dbReference type="Proteomes" id="UP000023561"/>
    </source>
</evidence>
<accession>A0A023DHE1</accession>
<reference evidence="2 3" key="1">
    <citation type="submission" date="2014-04" db="EMBL/GenBank/DDBJ databases">
        <title>Whole genome shotgun sequence of Geobacillus caldoxylosilyticus NBRC 107762.</title>
        <authorList>
            <person name="Hosoyama A."/>
            <person name="Hosoyama Y."/>
            <person name="Katano-Makiyama Y."/>
            <person name="Tsuchikane K."/>
            <person name="Ohji S."/>
            <person name="Ichikawa N."/>
            <person name="Yamazoe A."/>
            <person name="Fujita N."/>
        </authorList>
    </citation>
    <scope>NUCLEOTIDE SEQUENCE [LARGE SCALE GENOMIC DNA]</scope>
    <source>
        <strain evidence="2 3">NBRC 107762</strain>
    </source>
</reference>
<gene>
    <name evidence="2" type="ORF">GCA01S_048_00200</name>
</gene>
<evidence type="ECO:0000256" key="1">
    <source>
        <dbReference type="SAM" id="Coils"/>
    </source>
</evidence>
<name>A0A023DHE1_9BACL</name>
<organism evidence="2 3">
    <name type="scientific">Parageobacillus caldoxylosilyticus NBRC 107762</name>
    <dbReference type="NCBI Taxonomy" id="1220594"/>
    <lineage>
        <taxon>Bacteria</taxon>
        <taxon>Bacillati</taxon>
        <taxon>Bacillota</taxon>
        <taxon>Bacilli</taxon>
        <taxon>Bacillales</taxon>
        <taxon>Anoxybacillaceae</taxon>
        <taxon>Saccharococcus</taxon>
    </lineage>
</organism>
<comment type="caution">
    <text evidence="2">The sequence shown here is derived from an EMBL/GenBank/DDBJ whole genome shotgun (WGS) entry which is preliminary data.</text>
</comment>
<evidence type="ECO:0008006" key="4">
    <source>
        <dbReference type="Google" id="ProtNLM"/>
    </source>
</evidence>
<dbReference type="AlphaFoldDB" id="A0A023DHE1"/>
<keyword evidence="3" id="KW-1185">Reference proteome</keyword>
<sequence>MKLTVFYDGQFWVGVVEQKENETLKAVRYVFGSEPKSEEVLAFVNGPMLALLNQCHTAAVIPAQLQRRKNPKRIQREAAKEIKERSFSTYAQTALKLELEHRKKERKVLRKEQRQALMERKRELKRLKAKAKHRGK</sequence>
<evidence type="ECO:0000313" key="2">
    <source>
        <dbReference type="EMBL" id="GAJ40653.1"/>
    </source>
</evidence>
<dbReference type="Pfam" id="PF11208">
    <property type="entry name" value="DUF2992"/>
    <property type="match status" value="1"/>
</dbReference>